<sequence>MIETAAERRARVEVEELAALLGEAGLGGIAPAVPADEDTDRDRIAAITGSAPRSGAEPAAVVPLRRRPRWTIAVGAAAAVLLGFGVALMPSQLGDPPAQAATPPMLAYPIDPVTLAAGRGPAAGPELAELSAVAAAQVDPEPAGDIQHTRSQSWLLSVRVEADGTTMAVEPTIGETWTAPDGSAVFVQWRGPGLAPSGELDRDVVVDTTAANAQVDRLPAGTFDADQVANLSREPAELRRQLLASLATLGCDRPDFPDTAACLYLAITDLADRLVLPSDLNAALWQMLADEPGLSLGGEVVDRLGDGAVALAFPVATWDTDPMLRVLLIDPDTGRIAGREEVTLSSDLLELDRPAVTQFRYDLTVDWVDRMGPDAG</sequence>
<protein>
    <recommendedName>
        <fullName evidence="4">CU044_5270 family protein</fullName>
    </recommendedName>
</protein>
<organism evidence="2 3">
    <name type="scientific">Cellulomonas denverensis</name>
    <dbReference type="NCBI Taxonomy" id="264297"/>
    <lineage>
        <taxon>Bacteria</taxon>
        <taxon>Bacillati</taxon>
        <taxon>Actinomycetota</taxon>
        <taxon>Actinomycetes</taxon>
        <taxon>Micrococcales</taxon>
        <taxon>Cellulomonadaceae</taxon>
        <taxon>Cellulomonas</taxon>
    </lineage>
</organism>
<evidence type="ECO:0000313" key="3">
    <source>
        <dbReference type="Proteomes" id="UP000581206"/>
    </source>
</evidence>
<reference evidence="2 3" key="1">
    <citation type="submission" date="2020-04" db="EMBL/GenBank/DDBJ databases">
        <title>MicrobeNet Type strains.</title>
        <authorList>
            <person name="Nicholson A.C."/>
        </authorList>
    </citation>
    <scope>NUCLEOTIDE SEQUENCE [LARGE SCALE GENOMIC DNA]</scope>
    <source>
        <strain evidence="2 3">ATCC BAA-788</strain>
    </source>
</reference>
<keyword evidence="3" id="KW-1185">Reference proteome</keyword>
<feature type="transmembrane region" description="Helical" evidence="1">
    <location>
        <begin position="70"/>
        <end position="89"/>
    </location>
</feature>
<dbReference type="EMBL" id="JAAXOX010000003">
    <property type="protein sequence ID" value="NKY22452.1"/>
    <property type="molecule type" value="Genomic_DNA"/>
</dbReference>
<keyword evidence="1" id="KW-1133">Transmembrane helix</keyword>
<name>A0A7X6KUB6_9CELL</name>
<dbReference type="AlphaFoldDB" id="A0A7X6KUB6"/>
<evidence type="ECO:0000313" key="2">
    <source>
        <dbReference type="EMBL" id="NKY22452.1"/>
    </source>
</evidence>
<evidence type="ECO:0000256" key="1">
    <source>
        <dbReference type="SAM" id="Phobius"/>
    </source>
</evidence>
<comment type="caution">
    <text evidence="2">The sequence shown here is derived from an EMBL/GenBank/DDBJ whole genome shotgun (WGS) entry which is preliminary data.</text>
</comment>
<dbReference type="Proteomes" id="UP000581206">
    <property type="component" value="Unassembled WGS sequence"/>
</dbReference>
<proteinExistence type="predicted"/>
<keyword evidence="1" id="KW-0472">Membrane</keyword>
<accession>A0A7X6KUB6</accession>
<evidence type="ECO:0008006" key="4">
    <source>
        <dbReference type="Google" id="ProtNLM"/>
    </source>
</evidence>
<dbReference type="RefSeq" id="WP_168629587.1">
    <property type="nucleotide sequence ID" value="NZ_BONL01000013.1"/>
</dbReference>
<keyword evidence="1" id="KW-0812">Transmembrane</keyword>
<gene>
    <name evidence="2" type="ORF">HGA03_07200</name>
</gene>